<evidence type="ECO:0000259" key="5">
    <source>
        <dbReference type="PROSITE" id="PS50943"/>
    </source>
</evidence>
<dbReference type="InterPro" id="IPR010982">
    <property type="entry name" value="Lambda_DNA-bd_dom_sf"/>
</dbReference>
<dbReference type="PROSITE" id="PS50932">
    <property type="entry name" value="HTH_LACI_2"/>
    <property type="match status" value="1"/>
</dbReference>
<name>A0A0R1KEP7_9LACO</name>
<accession>A0A0R1KEP7</accession>
<dbReference type="SUPFAM" id="SSF53822">
    <property type="entry name" value="Periplasmic binding protein-like I"/>
    <property type="match status" value="1"/>
</dbReference>
<keyword evidence="1" id="KW-0805">Transcription regulation</keyword>
<evidence type="ECO:0000256" key="1">
    <source>
        <dbReference type="ARBA" id="ARBA00023015"/>
    </source>
</evidence>
<dbReference type="Gene3D" id="1.10.260.40">
    <property type="entry name" value="lambda repressor-like DNA-binding domains"/>
    <property type="match status" value="1"/>
</dbReference>
<dbReference type="CDD" id="cd01392">
    <property type="entry name" value="HTH_LacI"/>
    <property type="match status" value="1"/>
</dbReference>
<dbReference type="Pfam" id="PF00532">
    <property type="entry name" value="Peripla_BP_1"/>
    <property type="match status" value="1"/>
</dbReference>
<dbReference type="Proteomes" id="UP000051248">
    <property type="component" value="Unassembled WGS sequence"/>
</dbReference>
<feature type="domain" description="HTH lacI-type" evidence="4">
    <location>
        <begin position="4"/>
        <end position="58"/>
    </location>
</feature>
<dbReference type="CDD" id="cd06267">
    <property type="entry name" value="PBP1_LacI_sugar_binding-like"/>
    <property type="match status" value="1"/>
</dbReference>
<dbReference type="Gene3D" id="3.40.50.2300">
    <property type="match status" value="2"/>
</dbReference>
<dbReference type="InterPro" id="IPR028082">
    <property type="entry name" value="Peripla_BP_I"/>
</dbReference>
<dbReference type="PANTHER" id="PTHR30146">
    <property type="entry name" value="LACI-RELATED TRANSCRIPTIONAL REPRESSOR"/>
    <property type="match status" value="1"/>
</dbReference>
<dbReference type="OrthoDB" id="9775106at2"/>
<dbReference type="GO" id="GO:0003700">
    <property type="term" value="F:DNA-binding transcription factor activity"/>
    <property type="evidence" value="ECO:0007669"/>
    <property type="project" value="TreeGrafter"/>
</dbReference>
<evidence type="ECO:0000313" key="7">
    <source>
        <dbReference type="Proteomes" id="UP000051248"/>
    </source>
</evidence>
<keyword evidence="3" id="KW-0804">Transcription</keyword>
<evidence type="ECO:0000313" key="6">
    <source>
        <dbReference type="EMBL" id="KRK78881.1"/>
    </source>
</evidence>
<gene>
    <name evidence="6" type="ORF">FD03_GL001239</name>
</gene>
<dbReference type="Pfam" id="PF00356">
    <property type="entry name" value="LacI"/>
    <property type="match status" value="1"/>
</dbReference>
<dbReference type="SUPFAM" id="SSF47413">
    <property type="entry name" value="lambda repressor-like DNA-binding domains"/>
    <property type="match status" value="1"/>
</dbReference>
<dbReference type="EMBL" id="AZDZ01000019">
    <property type="protein sequence ID" value="KRK78881.1"/>
    <property type="molecule type" value="Genomic_DNA"/>
</dbReference>
<dbReference type="RefSeq" id="WP_056979780.1">
    <property type="nucleotide sequence ID" value="NZ_AZDZ01000019.1"/>
</dbReference>
<sequence length="340" mass="38302">MQKATIKDVSERSGFSITTISRVLNGNYPVKKETREKIMKAIDELNFSRNSSARNLRTKKSNLIGLVVADINNPYYSKIAKKIDDGLFEKGYNLLVCNTDESEEKEKRILSTLQDKDVDAIVISPAAKNIELLRQLTDAGTRIVLIDRNMGILDIPFVGSDNFSESKILTEYLIQQGHQKIMFVSGTDKAITAQDRLFGYKAALEENNLQFDEKNVVKGYYKQEDAYKNTYTFLTNNLKSDEPCTAIFSSNNLMTIGIIQAIHELNLRIPQDISLVSFGQLDSQEIIEPKVTCIKQNIEQLAKSTLEKTIEALDDNKSNIDSNIIRDSLEIGTSVKNLNK</sequence>
<keyword evidence="2" id="KW-0238">DNA-binding</keyword>
<evidence type="ECO:0000259" key="4">
    <source>
        <dbReference type="PROSITE" id="PS50932"/>
    </source>
</evidence>
<dbReference type="PANTHER" id="PTHR30146:SF109">
    <property type="entry name" value="HTH-TYPE TRANSCRIPTIONAL REGULATOR GALS"/>
    <property type="match status" value="1"/>
</dbReference>
<dbReference type="STRING" id="1423775.FD03_GL001239"/>
<comment type="caution">
    <text evidence="6">The sequence shown here is derived from an EMBL/GenBank/DDBJ whole genome shotgun (WGS) entry which is preliminary data.</text>
</comment>
<feature type="domain" description="HTH cro/C1-type" evidence="5">
    <location>
        <begin position="5"/>
        <end position="52"/>
    </location>
</feature>
<dbReference type="InterPro" id="IPR001761">
    <property type="entry name" value="Peripla_BP/Lac1_sug-bd_dom"/>
</dbReference>
<dbReference type="AlphaFoldDB" id="A0A0R1KEP7"/>
<keyword evidence="7" id="KW-1185">Reference proteome</keyword>
<proteinExistence type="predicted"/>
<dbReference type="GO" id="GO:0000976">
    <property type="term" value="F:transcription cis-regulatory region binding"/>
    <property type="evidence" value="ECO:0007669"/>
    <property type="project" value="TreeGrafter"/>
</dbReference>
<protein>
    <submittedName>
        <fullName evidence="6">Hexuronate operon repressor, LacI family</fullName>
    </submittedName>
</protein>
<reference evidence="6 7" key="1">
    <citation type="journal article" date="2015" name="Genome Announc.">
        <title>Expanding the biotechnology potential of lactobacilli through comparative genomics of 213 strains and associated genera.</title>
        <authorList>
            <person name="Sun Z."/>
            <person name="Harris H.M."/>
            <person name="McCann A."/>
            <person name="Guo C."/>
            <person name="Argimon S."/>
            <person name="Zhang W."/>
            <person name="Yang X."/>
            <person name="Jeffery I.B."/>
            <person name="Cooney J.C."/>
            <person name="Kagawa T.F."/>
            <person name="Liu W."/>
            <person name="Song Y."/>
            <person name="Salvetti E."/>
            <person name="Wrobel A."/>
            <person name="Rasinkangas P."/>
            <person name="Parkhill J."/>
            <person name="Rea M.C."/>
            <person name="O'Sullivan O."/>
            <person name="Ritari J."/>
            <person name="Douillard F.P."/>
            <person name="Paul Ross R."/>
            <person name="Yang R."/>
            <person name="Briner A.E."/>
            <person name="Felis G.E."/>
            <person name="de Vos W.M."/>
            <person name="Barrangou R."/>
            <person name="Klaenhammer T.R."/>
            <person name="Caufield P.W."/>
            <person name="Cui Y."/>
            <person name="Zhang H."/>
            <person name="O'Toole P.W."/>
        </authorList>
    </citation>
    <scope>NUCLEOTIDE SEQUENCE [LARGE SCALE GENOMIC DNA]</scope>
    <source>
        <strain evidence="6 7">DSM 19682</strain>
    </source>
</reference>
<dbReference type="PROSITE" id="PS50943">
    <property type="entry name" value="HTH_CROC1"/>
    <property type="match status" value="1"/>
</dbReference>
<evidence type="ECO:0000256" key="2">
    <source>
        <dbReference type="ARBA" id="ARBA00023125"/>
    </source>
</evidence>
<evidence type="ECO:0000256" key="3">
    <source>
        <dbReference type="ARBA" id="ARBA00023163"/>
    </source>
</evidence>
<dbReference type="eggNOG" id="COG1609">
    <property type="taxonomic scope" value="Bacteria"/>
</dbReference>
<dbReference type="InterPro" id="IPR001387">
    <property type="entry name" value="Cro/C1-type_HTH"/>
</dbReference>
<organism evidence="6 7">
    <name type="scientific">Companilactobacillus nodensis DSM 19682 = JCM 14932 = NBRC 107160</name>
    <dbReference type="NCBI Taxonomy" id="1423775"/>
    <lineage>
        <taxon>Bacteria</taxon>
        <taxon>Bacillati</taxon>
        <taxon>Bacillota</taxon>
        <taxon>Bacilli</taxon>
        <taxon>Lactobacillales</taxon>
        <taxon>Lactobacillaceae</taxon>
        <taxon>Companilactobacillus</taxon>
    </lineage>
</organism>
<dbReference type="PATRIC" id="fig|1423775.4.peg.1270"/>
<dbReference type="SMART" id="SM00354">
    <property type="entry name" value="HTH_LACI"/>
    <property type="match status" value="1"/>
</dbReference>
<dbReference type="InterPro" id="IPR000843">
    <property type="entry name" value="HTH_LacI"/>
</dbReference>